<dbReference type="Pfam" id="PF24536">
    <property type="entry name" value="NXPE4_C"/>
    <property type="match status" value="1"/>
</dbReference>
<evidence type="ECO:0000313" key="2">
    <source>
        <dbReference type="EMBL" id="KAK7094456.1"/>
    </source>
</evidence>
<protein>
    <recommendedName>
        <fullName evidence="1">NXPE C-terminal domain-containing protein</fullName>
    </recommendedName>
</protein>
<keyword evidence="3" id="KW-1185">Reference proteome</keyword>
<organism evidence="2 3">
    <name type="scientific">Littorina saxatilis</name>
    <dbReference type="NCBI Taxonomy" id="31220"/>
    <lineage>
        <taxon>Eukaryota</taxon>
        <taxon>Metazoa</taxon>
        <taxon>Spiralia</taxon>
        <taxon>Lophotrochozoa</taxon>
        <taxon>Mollusca</taxon>
        <taxon>Gastropoda</taxon>
        <taxon>Caenogastropoda</taxon>
        <taxon>Littorinimorpha</taxon>
        <taxon>Littorinoidea</taxon>
        <taxon>Littorinidae</taxon>
        <taxon>Littorina</taxon>
    </lineage>
</organism>
<feature type="domain" description="NXPE C-terminal" evidence="1">
    <location>
        <begin position="11"/>
        <end position="177"/>
    </location>
</feature>
<dbReference type="EMBL" id="JBAMIC010000018">
    <property type="protein sequence ID" value="KAK7094456.1"/>
    <property type="molecule type" value="Genomic_DNA"/>
</dbReference>
<dbReference type="PANTHER" id="PTHR16165:SF5">
    <property type="entry name" value="NXPE FAMILY MEMBER 3"/>
    <property type="match status" value="1"/>
</dbReference>
<dbReference type="PANTHER" id="PTHR16165">
    <property type="entry name" value="NXPE FAMILY MEMBER"/>
    <property type="match status" value="1"/>
</dbReference>
<accession>A0AAN9G410</accession>
<dbReference type="Proteomes" id="UP001374579">
    <property type="component" value="Unassembled WGS sequence"/>
</dbReference>
<sequence>MFNAVFFHDCFQNYDLNSTIMFLSHAMPFSVGRHADLVTIPLPRALDNVLHYATLGGKAVIVVHFYRHFTIFSVALYRQRVREARKTLQDFVQLHPNVKVIIRGPHAVYQSHKVVTMVGDASVSSYRHVWKEEFVGLEDNVWFLDLWDLSVAAENMFIHPVPVVATEMVKLLFGYMCEGEV</sequence>
<dbReference type="InterPro" id="IPR057106">
    <property type="entry name" value="NXPE4_C"/>
</dbReference>
<gene>
    <name evidence="2" type="ORF">V1264_006016</name>
</gene>
<evidence type="ECO:0000259" key="1">
    <source>
        <dbReference type="Pfam" id="PF24536"/>
    </source>
</evidence>
<name>A0AAN9G410_9CAEN</name>
<comment type="caution">
    <text evidence="2">The sequence shown here is derived from an EMBL/GenBank/DDBJ whole genome shotgun (WGS) entry which is preliminary data.</text>
</comment>
<proteinExistence type="predicted"/>
<dbReference type="AlphaFoldDB" id="A0AAN9G410"/>
<reference evidence="2 3" key="1">
    <citation type="submission" date="2024-02" db="EMBL/GenBank/DDBJ databases">
        <title>Chromosome-scale genome assembly of the rough periwinkle Littorina saxatilis.</title>
        <authorList>
            <person name="De Jode A."/>
            <person name="Faria R."/>
            <person name="Formenti G."/>
            <person name="Sims Y."/>
            <person name="Smith T.P."/>
            <person name="Tracey A."/>
            <person name="Wood J.M.D."/>
            <person name="Zagrodzka Z.B."/>
            <person name="Johannesson K."/>
            <person name="Butlin R.K."/>
            <person name="Leder E.H."/>
        </authorList>
    </citation>
    <scope>NUCLEOTIDE SEQUENCE [LARGE SCALE GENOMIC DNA]</scope>
    <source>
        <strain evidence="2">Snail1</strain>
        <tissue evidence="2">Muscle</tissue>
    </source>
</reference>
<evidence type="ECO:0000313" key="3">
    <source>
        <dbReference type="Proteomes" id="UP001374579"/>
    </source>
</evidence>